<dbReference type="GO" id="GO:0004499">
    <property type="term" value="F:N,N-dimethylaniline monooxygenase activity"/>
    <property type="evidence" value="ECO:0007669"/>
    <property type="project" value="UniProtKB-UniRule"/>
</dbReference>
<dbReference type="PIRSF" id="PIRSF000332">
    <property type="entry name" value="FMO"/>
    <property type="match status" value="1"/>
</dbReference>
<evidence type="ECO:0000256" key="21">
    <source>
        <dbReference type="ARBA" id="ARBA00047426"/>
    </source>
</evidence>
<evidence type="ECO:0000256" key="11">
    <source>
        <dbReference type="ARBA" id="ARBA00022848"/>
    </source>
</evidence>
<keyword evidence="11" id="KW-0492">Microsome</keyword>
<keyword evidence="15 33" id="KW-0503">Monooxygenase</keyword>
<dbReference type="InterPro" id="IPR002257">
    <property type="entry name" value="Flavin_mOase_5"/>
</dbReference>
<dbReference type="PRINTS" id="PR00370">
    <property type="entry name" value="FMOXYGENASE"/>
</dbReference>
<accession>A0AAD8BX71</accession>
<keyword evidence="38" id="KW-1185">Reference proteome</keyword>
<evidence type="ECO:0000256" key="24">
    <source>
        <dbReference type="ARBA" id="ARBA00047864"/>
    </source>
</evidence>
<keyword evidence="6" id="KW-0597">Phosphoprotein</keyword>
<dbReference type="InterPro" id="IPR020946">
    <property type="entry name" value="Flavin_mOase-like"/>
</dbReference>
<evidence type="ECO:0000256" key="13">
    <source>
        <dbReference type="ARBA" id="ARBA00022989"/>
    </source>
</evidence>
<evidence type="ECO:0000256" key="36">
    <source>
        <dbReference type="SAM" id="Phobius"/>
    </source>
</evidence>
<evidence type="ECO:0000256" key="3">
    <source>
        <dbReference type="ARBA" id="ARBA00004524"/>
    </source>
</evidence>
<comment type="catalytic activity">
    <reaction evidence="31">
        <text>N,N-dimethylaniline + NADPH + O2 + H(+) = N,N-dimethylaniline N-oxide + NADP(+) + H2O</text>
        <dbReference type="Rhea" id="RHEA:24468"/>
        <dbReference type="ChEBI" id="CHEBI:15377"/>
        <dbReference type="ChEBI" id="CHEBI:15378"/>
        <dbReference type="ChEBI" id="CHEBI:15379"/>
        <dbReference type="ChEBI" id="CHEBI:16269"/>
        <dbReference type="ChEBI" id="CHEBI:17735"/>
        <dbReference type="ChEBI" id="CHEBI:57783"/>
        <dbReference type="ChEBI" id="CHEBI:58349"/>
        <dbReference type="EC" id="1.14.13.8"/>
    </reaction>
    <physiologicalReaction direction="left-to-right" evidence="31">
        <dbReference type="Rhea" id="RHEA:24469"/>
    </physiologicalReaction>
</comment>
<evidence type="ECO:0000256" key="32">
    <source>
        <dbReference type="ARBA" id="ARBA00049475"/>
    </source>
</evidence>
<dbReference type="Proteomes" id="UP001233172">
    <property type="component" value="Unassembled WGS sequence"/>
</dbReference>
<dbReference type="GO" id="GO:0016174">
    <property type="term" value="F:NAD(P)H oxidase H2O2-forming activity"/>
    <property type="evidence" value="ECO:0007669"/>
    <property type="project" value="UniProtKB-EC"/>
</dbReference>
<evidence type="ECO:0000256" key="28">
    <source>
        <dbReference type="ARBA" id="ARBA00048459"/>
    </source>
</evidence>
<comment type="similarity">
    <text evidence="4 33 34">Belongs to the FMO family.</text>
</comment>
<evidence type="ECO:0000313" key="38">
    <source>
        <dbReference type="Proteomes" id="UP001233172"/>
    </source>
</evidence>
<feature type="transmembrane region" description="Helical" evidence="36">
    <location>
        <begin position="541"/>
        <end position="562"/>
    </location>
</feature>
<evidence type="ECO:0000256" key="12">
    <source>
        <dbReference type="ARBA" id="ARBA00022857"/>
    </source>
</evidence>
<comment type="catalytic activity">
    <reaction evidence="26">
        <text>hypotaurine + NADPH + O2 + H(+) = taurine + NADP(+) + H2O</text>
        <dbReference type="Rhea" id="RHEA:69819"/>
        <dbReference type="ChEBI" id="CHEBI:15377"/>
        <dbReference type="ChEBI" id="CHEBI:15378"/>
        <dbReference type="ChEBI" id="CHEBI:15379"/>
        <dbReference type="ChEBI" id="CHEBI:57783"/>
        <dbReference type="ChEBI" id="CHEBI:57853"/>
        <dbReference type="ChEBI" id="CHEBI:58349"/>
        <dbReference type="ChEBI" id="CHEBI:507393"/>
        <dbReference type="EC" id="1.14.13.8"/>
    </reaction>
    <physiologicalReaction direction="left-to-right" evidence="26">
        <dbReference type="Rhea" id="RHEA:69820"/>
    </physiologicalReaction>
</comment>
<comment type="caution">
    <text evidence="37">The sequence shown here is derived from an EMBL/GenBank/DDBJ whole genome shotgun (WGS) entry which is preliminary data.</text>
</comment>
<evidence type="ECO:0000256" key="2">
    <source>
        <dbReference type="ARBA" id="ARBA00004389"/>
    </source>
</evidence>
<gene>
    <name evidence="37" type="ORF">Bpfe_009276</name>
</gene>
<comment type="function">
    <text evidence="18">Acts as a Baeyer-Villiger monooxygenase on a broad range of substrates. Catalyzes the insertion of an oxygen atom into a carbon-carbon bond adjacent to a carbonyl, which converts ketones to esters. Active on diverse carbonyl compounds, whereas soft nucleophiles are mostly non- or poorly reactive. In contrast with other forms of FMO it is non- or poorly active on 'classical' substrates such as drugs, pesticides, and dietary components containing soft nucleophilic heteroatoms. Able to oxidize drug molecules bearing a carbonyl group on an aliphatic chain, such as nabumetone and pentoxifylline. Also, in the absence of substrates, shows slow but yet significant NADPH oxidase activity. Acts as a positive modulator of cholesterol biosynthesis as well as glucose homeostasis, promoting metabolic aging via pleiotropic effects.</text>
</comment>
<evidence type="ECO:0000256" key="35">
    <source>
        <dbReference type="SAM" id="MobiDB-lite"/>
    </source>
</evidence>
<evidence type="ECO:0000256" key="29">
    <source>
        <dbReference type="ARBA" id="ARBA00048989"/>
    </source>
</evidence>
<dbReference type="InterPro" id="IPR050346">
    <property type="entry name" value="FMO-like"/>
</dbReference>
<keyword evidence="16" id="KW-0443">Lipid metabolism</keyword>
<evidence type="ECO:0000256" key="4">
    <source>
        <dbReference type="ARBA" id="ARBA00009183"/>
    </source>
</evidence>
<keyword evidence="14 33" id="KW-0560">Oxidoreductase</keyword>
<name>A0AAD8BX71_BIOPF</name>
<evidence type="ECO:0000256" key="16">
    <source>
        <dbReference type="ARBA" id="ARBA00023098"/>
    </source>
</evidence>
<dbReference type="PRINTS" id="PR01125">
    <property type="entry name" value="FMOXYGENASE5"/>
</dbReference>
<dbReference type="InterPro" id="IPR036188">
    <property type="entry name" value="FAD/NAD-bd_sf"/>
</dbReference>
<evidence type="ECO:0000256" key="23">
    <source>
        <dbReference type="ARBA" id="ARBA00047855"/>
    </source>
</evidence>
<comment type="catalytic activity">
    <reaction evidence="22">
        <text>heptan-2-one + NADPH + O2 + H(+) = pentyl acetate + NADP(+) + H2O</text>
        <dbReference type="Rhea" id="RHEA:54836"/>
        <dbReference type="ChEBI" id="CHEBI:5672"/>
        <dbReference type="ChEBI" id="CHEBI:15377"/>
        <dbReference type="ChEBI" id="CHEBI:15378"/>
        <dbReference type="ChEBI" id="CHEBI:15379"/>
        <dbReference type="ChEBI" id="CHEBI:57783"/>
        <dbReference type="ChEBI" id="CHEBI:58349"/>
        <dbReference type="ChEBI" id="CHEBI:87362"/>
    </reaction>
    <physiologicalReaction direction="left-to-right" evidence="22">
        <dbReference type="Rhea" id="RHEA:54837"/>
    </physiologicalReaction>
</comment>
<comment type="catalytic activity">
    <reaction evidence="27">
        <text>trimethylamine + NADPH + O2 = trimethylamine N-oxide + NADP(+) + H2O</text>
        <dbReference type="Rhea" id="RHEA:31979"/>
        <dbReference type="ChEBI" id="CHEBI:15377"/>
        <dbReference type="ChEBI" id="CHEBI:15379"/>
        <dbReference type="ChEBI" id="CHEBI:15724"/>
        <dbReference type="ChEBI" id="CHEBI:57783"/>
        <dbReference type="ChEBI" id="CHEBI:58349"/>
        <dbReference type="ChEBI" id="CHEBI:58389"/>
        <dbReference type="EC" id="1.14.13.148"/>
    </reaction>
    <physiologicalReaction direction="left-to-right" evidence="27">
        <dbReference type="Rhea" id="RHEA:31980"/>
    </physiologicalReaction>
</comment>
<evidence type="ECO:0000256" key="17">
    <source>
        <dbReference type="ARBA" id="ARBA00023136"/>
    </source>
</evidence>
<comment type="catalytic activity">
    <reaction evidence="28">
        <text>octan-3-one + NADPH + O2 + H(+) = ethyl hexanoate + NADP(+) + H2O</text>
        <dbReference type="Rhea" id="RHEA:54856"/>
        <dbReference type="ChEBI" id="CHEBI:15377"/>
        <dbReference type="ChEBI" id="CHEBI:15378"/>
        <dbReference type="ChEBI" id="CHEBI:15379"/>
        <dbReference type="ChEBI" id="CHEBI:57783"/>
        <dbReference type="ChEBI" id="CHEBI:58349"/>
        <dbReference type="ChEBI" id="CHEBI:80946"/>
        <dbReference type="ChEBI" id="CHEBI:86055"/>
    </reaction>
    <physiologicalReaction direction="left-to-right" evidence="28">
        <dbReference type="Rhea" id="RHEA:54857"/>
    </physiologicalReaction>
</comment>
<evidence type="ECO:0000256" key="10">
    <source>
        <dbReference type="ARBA" id="ARBA00022827"/>
    </source>
</evidence>
<comment type="catalytic activity">
    <reaction evidence="30">
        <text>heptan-4-one + NADPH + O2 + H(+) = propyl butanoate + NADP(+) + H2O</text>
        <dbReference type="Rhea" id="RHEA:54852"/>
        <dbReference type="ChEBI" id="CHEBI:15377"/>
        <dbReference type="ChEBI" id="CHEBI:15378"/>
        <dbReference type="ChEBI" id="CHEBI:15379"/>
        <dbReference type="ChEBI" id="CHEBI:57783"/>
        <dbReference type="ChEBI" id="CHEBI:58349"/>
        <dbReference type="ChEBI" id="CHEBI:89484"/>
        <dbReference type="ChEBI" id="CHEBI:89719"/>
    </reaction>
    <physiologicalReaction direction="left-to-right" evidence="30">
        <dbReference type="Rhea" id="RHEA:54853"/>
    </physiologicalReaction>
</comment>
<dbReference type="Gene3D" id="3.50.50.60">
    <property type="entry name" value="FAD/NAD(P)-binding domain"/>
    <property type="match status" value="3"/>
</dbReference>
<comment type="subcellular location">
    <subcellularLocation>
        <location evidence="2">Endoplasmic reticulum membrane</location>
        <topology evidence="2">Single-pass membrane protein</topology>
    </subcellularLocation>
    <subcellularLocation>
        <location evidence="3">Microsome membrane</location>
    </subcellularLocation>
</comment>
<evidence type="ECO:0000256" key="33">
    <source>
        <dbReference type="PIRNR" id="PIRNR000332"/>
    </source>
</evidence>
<evidence type="ECO:0000256" key="14">
    <source>
        <dbReference type="ARBA" id="ARBA00023002"/>
    </source>
</evidence>
<dbReference type="EC" id="1.-.-.-" evidence="34"/>
<keyword evidence="12 33" id="KW-0521">NADP</keyword>
<dbReference type="AlphaFoldDB" id="A0AAD8BX71"/>
<comment type="cofactor">
    <cofactor evidence="1 33 34">
        <name>FAD</name>
        <dbReference type="ChEBI" id="CHEBI:57692"/>
    </cofactor>
</comment>
<comment type="catalytic activity">
    <reaction evidence="20">
        <text>hypotaurine + NADH + O2 + H(+) = taurine + NAD(+) + H2O</text>
        <dbReference type="Rhea" id="RHEA:74111"/>
        <dbReference type="ChEBI" id="CHEBI:15377"/>
        <dbReference type="ChEBI" id="CHEBI:15378"/>
        <dbReference type="ChEBI" id="CHEBI:15379"/>
        <dbReference type="ChEBI" id="CHEBI:57540"/>
        <dbReference type="ChEBI" id="CHEBI:57853"/>
        <dbReference type="ChEBI" id="CHEBI:57945"/>
        <dbReference type="ChEBI" id="CHEBI:507393"/>
        <dbReference type="EC" id="1.14.13.8"/>
    </reaction>
    <physiologicalReaction direction="left-to-right" evidence="20">
        <dbReference type="Rhea" id="RHEA:74112"/>
    </physiologicalReaction>
</comment>
<keyword evidence="8 36" id="KW-0812">Transmembrane</keyword>
<evidence type="ECO:0000256" key="26">
    <source>
        <dbReference type="ARBA" id="ARBA00048041"/>
    </source>
</evidence>
<dbReference type="GO" id="GO:0050661">
    <property type="term" value="F:NADP binding"/>
    <property type="evidence" value="ECO:0007669"/>
    <property type="project" value="InterPro"/>
</dbReference>
<evidence type="ECO:0000256" key="20">
    <source>
        <dbReference type="ARBA" id="ARBA00047338"/>
    </source>
</evidence>
<reference evidence="37" key="1">
    <citation type="journal article" date="2023" name="PLoS Negl. Trop. Dis.">
        <title>A genome sequence for Biomphalaria pfeifferi, the major vector snail for the human-infecting parasite Schistosoma mansoni.</title>
        <authorList>
            <person name="Bu L."/>
            <person name="Lu L."/>
            <person name="Laidemitt M.R."/>
            <person name="Zhang S.M."/>
            <person name="Mutuku M."/>
            <person name="Mkoji G."/>
            <person name="Steinauer M."/>
            <person name="Loker E.S."/>
        </authorList>
    </citation>
    <scope>NUCLEOTIDE SEQUENCE</scope>
    <source>
        <strain evidence="37">KasaAsao</strain>
    </source>
</reference>
<protein>
    <recommendedName>
        <fullName evidence="34">Flavin-containing monooxygenase</fullName>
        <ecNumber evidence="34">1.-.-.-</ecNumber>
    </recommendedName>
</protein>
<evidence type="ECO:0000256" key="18">
    <source>
        <dbReference type="ARBA" id="ARBA00045722"/>
    </source>
</evidence>
<evidence type="ECO:0000256" key="15">
    <source>
        <dbReference type="ARBA" id="ARBA00023033"/>
    </source>
</evidence>
<feature type="region of interest" description="Disordered" evidence="35">
    <location>
        <begin position="117"/>
        <end position="151"/>
    </location>
</feature>
<dbReference type="EMBL" id="JASAOG010000030">
    <property type="protein sequence ID" value="KAK0061470.1"/>
    <property type="molecule type" value="Genomic_DNA"/>
</dbReference>
<dbReference type="SUPFAM" id="SSF51905">
    <property type="entry name" value="FAD/NAD(P)-binding domain"/>
    <property type="match status" value="2"/>
</dbReference>
<comment type="catalytic activity">
    <reaction evidence="21">
        <text>hexan-3-one + NADPH + O2 + H(+) = propyl propanoate + NADP(+) + H2O</text>
        <dbReference type="Rhea" id="RHEA:54848"/>
        <dbReference type="ChEBI" id="CHEBI:15377"/>
        <dbReference type="ChEBI" id="CHEBI:15378"/>
        <dbReference type="ChEBI" id="CHEBI:15379"/>
        <dbReference type="ChEBI" id="CHEBI:57783"/>
        <dbReference type="ChEBI" id="CHEBI:58349"/>
        <dbReference type="ChEBI" id="CHEBI:89828"/>
        <dbReference type="ChEBI" id="CHEBI:89891"/>
    </reaction>
    <physiologicalReaction direction="left-to-right" evidence="21">
        <dbReference type="Rhea" id="RHEA:54849"/>
    </physiologicalReaction>
</comment>
<dbReference type="PANTHER" id="PTHR23023">
    <property type="entry name" value="DIMETHYLANILINE MONOOXYGENASE"/>
    <property type="match status" value="1"/>
</dbReference>
<evidence type="ECO:0000256" key="31">
    <source>
        <dbReference type="ARBA" id="ARBA00049443"/>
    </source>
</evidence>
<evidence type="ECO:0000313" key="37">
    <source>
        <dbReference type="EMBL" id="KAK0061470.1"/>
    </source>
</evidence>
<keyword evidence="7 33" id="KW-0285">Flavoprotein</keyword>
<dbReference type="InterPro" id="IPR000960">
    <property type="entry name" value="Flavin_mOase"/>
</dbReference>
<evidence type="ECO:0000256" key="7">
    <source>
        <dbReference type="ARBA" id="ARBA00022630"/>
    </source>
</evidence>
<evidence type="ECO:0000256" key="5">
    <source>
        <dbReference type="ARBA" id="ARBA00022481"/>
    </source>
</evidence>
<evidence type="ECO:0000256" key="25">
    <source>
        <dbReference type="ARBA" id="ARBA00047977"/>
    </source>
</evidence>
<comment type="catalytic activity">
    <reaction evidence="24">
        <text>NADPH + O2 + H(+) = H2O2 + NADP(+)</text>
        <dbReference type="Rhea" id="RHEA:11260"/>
        <dbReference type="ChEBI" id="CHEBI:15378"/>
        <dbReference type="ChEBI" id="CHEBI:15379"/>
        <dbReference type="ChEBI" id="CHEBI:16240"/>
        <dbReference type="ChEBI" id="CHEBI:57783"/>
        <dbReference type="ChEBI" id="CHEBI:58349"/>
        <dbReference type="EC" id="1.6.3.1"/>
    </reaction>
    <physiologicalReaction direction="left-to-right" evidence="24">
        <dbReference type="Rhea" id="RHEA:11261"/>
    </physiologicalReaction>
</comment>
<evidence type="ECO:0000256" key="9">
    <source>
        <dbReference type="ARBA" id="ARBA00022824"/>
    </source>
</evidence>
<comment type="catalytic activity">
    <reaction evidence="23">
        <text>sulcatone + NADPH + O2 + H(+) = 4-methylpent-3-en-1-yl acetate + NADP(+) + H2O</text>
        <dbReference type="Rhea" id="RHEA:54864"/>
        <dbReference type="ChEBI" id="CHEBI:15377"/>
        <dbReference type="ChEBI" id="CHEBI:15378"/>
        <dbReference type="ChEBI" id="CHEBI:15379"/>
        <dbReference type="ChEBI" id="CHEBI:16310"/>
        <dbReference type="ChEBI" id="CHEBI:57783"/>
        <dbReference type="ChEBI" id="CHEBI:58349"/>
        <dbReference type="ChEBI" id="CHEBI:138373"/>
    </reaction>
    <physiologicalReaction direction="left-to-right" evidence="23">
        <dbReference type="Rhea" id="RHEA:54865"/>
    </physiologicalReaction>
</comment>
<dbReference type="GO" id="GO:0050660">
    <property type="term" value="F:flavin adenine dinucleotide binding"/>
    <property type="evidence" value="ECO:0007669"/>
    <property type="project" value="InterPro"/>
</dbReference>
<keyword evidence="13 36" id="KW-1133">Transmembrane helix</keyword>
<comment type="function">
    <text evidence="19">Broad spectrum monooxygenase that catalyzes the oxygenation of a wide variety of nitrogen- and sulfur-containing compounds including xenobiotics. Catalyzes the S-oxygenation of hypotaurine to produce taurine, an organic osmolyte involved in cell volume regulation as well as a variety of cytoprotective and developmental processes. In vitro, catalyzes the N-oxygenation of trimethylamine (TMA) to produce trimethylamine N-oxide (TMAO) and could therefore participate to the detoxification of this compound that is generated by the action of gut microbiota from dietary precursors such as choline, choline containing compounds, betaine or L-carnitine.</text>
</comment>
<keyword evidence="9 33" id="KW-0256">Endoplasmic reticulum</keyword>
<evidence type="ECO:0000256" key="8">
    <source>
        <dbReference type="ARBA" id="ARBA00022692"/>
    </source>
</evidence>
<dbReference type="GO" id="GO:0034899">
    <property type="term" value="F:trimethylamine monooxygenase activity"/>
    <property type="evidence" value="ECO:0007669"/>
    <property type="project" value="UniProtKB-EC"/>
</dbReference>
<evidence type="ECO:0000256" key="27">
    <source>
        <dbReference type="ARBA" id="ARBA00048088"/>
    </source>
</evidence>
<sequence length="563" mass="63509">MPKHVAIIGAGCSGLVAIKCCLEAELEPECFESSADVGGLWRFTEEVKDVRGCVMESTVINTSKEMMSFSDFPAPRDFPNFMHHSKVLEYFQRYADRFDLLKFIKFNHEVISVTQHPSQDRARQKDSCSMGKDTAEEADGPITESRDERDTPRTWKLTVTDSLTKLTSDHYFDFVLICTGHHAEPNVPYFPGQGIFEGKIIHSRDFRKASDVTGSRHLVVGIGNSGCDIAVELSRRGQVFLSSRRGTWLMQRLQHRGLPADVSFMSRLVFSTALSLPYWLLDYLAAWSLNKQIDHKLYGLCPQHGPFATHPTVNDELPNRIAAGQVIIKPNIDSFTSNGVRFDDGSTEDDLNSVILATGYRVCFPFLDRSVLKVKGNHLDLYMHMFPPGLCPPSLAVIGCVQPTGALAPISEMQCRLAVKVFKGEVALPNQKAMLLEIESKRRSMAKRYVKSQRHTFQVDYIPYMDELARLIGCLPRWGRLLLSDPRLALTCVFGPCTAYQYRLYGPNSWPGAREAILHQMERVRWPFNPRHGDQQQETDVNVIILSLLLLSLACCLLFVFVP</sequence>
<organism evidence="37 38">
    <name type="scientific">Biomphalaria pfeifferi</name>
    <name type="common">Bloodfluke planorb</name>
    <name type="synonym">Freshwater snail</name>
    <dbReference type="NCBI Taxonomy" id="112525"/>
    <lineage>
        <taxon>Eukaryota</taxon>
        <taxon>Metazoa</taxon>
        <taxon>Spiralia</taxon>
        <taxon>Lophotrochozoa</taxon>
        <taxon>Mollusca</taxon>
        <taxon>Gastropoda</taxon>
        <taxon>Heterobranchia</taxon>
        <taxon>Euthyneura</taxon>
        <taxon>Panpulmonata</taxon>
        <taxon>Hygrophila</taxon>
        <taxon>Lymnaeoidea</taxon>
        <taxon>Planorbidae</taxon>
        <taxon>Biomphalaria</taxon>
    </lineage>
</organism>
<evidence type="ECO:0000256" key="1">
    <source>
        <dbReference type="ARBA" id="ARBA00001974"/>
    </source>
</evidence>
<evidence type="ECO:0000256" key="30">
    <source>
        <dbReference type="ARBA" id="ARBA00048990"/>
    </source>
</evidence>
<evidence type="ECO:0000256" key="34">
    <source>
        <dbReference type="RuleBase" id="RU361177"/>
    </source>
</evidence>
<evidence type="ECO:0000256" key="6">
    <source>
        <dbReference type="ARBA" id="ARBA00022553"/>
    </source>
</evidence>
<proteinExistence type="inferred from homology"/>
<comment type="catalytic activity">
    <reaction evidence="29">
        <text>(2E)-geranial + NADPH + O2 + H(+) = (1E)-2,6-dimethylhepta-1,5-dien-1-yl formate + NADP(+) + H2O</text>
        <dbReference type="Rhea" id="RHEA:54860"/>
        <dbReference type="ChEBI" id="CHEBI:15377"/>
        <dbReference type="ChEBI" id="CHEBI:15378"/>
        <dbReference type="ChEBI" id="CHEBI:15379"/>
        <dbReference type="ChEBI" id="CHEBI:16980"/>
        <dbReference type="ChEBI" id="CHEBI:57783"/>
        <dbReference type="ChEBI" id="CHEBI:58349"/>
        <dbReference type="ChEBI" id="CHEBI:138375"/>
    </reaction>
    <physiologicalReaction direction="left-to-right" evidence="29">
        <dbReference type="Rhea" id="RHEA:54861"/>
    </physiologicalReaction>
</comment>
<dbReference type="FunFam" id="3.50.50.60:FF:000159">
    <property type="entry name" value="Dimethylaniline monooxygenase [N-oxide-forming]"/>
    <property type="match status" value="1"/>
</dbReference>
<comment type="catalytic activity">
    <reaction evidence="32">
        <text>octan-3-one + NADPH + O2 + H(+) = pentyl propanoate + NADP(+) + H2O</text>
        <dbReference type="Rhea" id="RHEA:54840"/>
        <dbReference type="ChEBI" id="CHEBI:15377"/>
        <dbReference type="ChEBI" id="CHEBI:15378"/>
        <dbReference type="ChEBI" id="CHEBI:15379"/>
        <dbReference type="ChEBI" id="CHEBI:57783"/>
        <dbReference type="ChEBI" id="CHEBI:58349"/>
        <dbReference type="ChEBI" id="CHEBI:80946"/>
        <dbReference type="ChEBI" id="CHEBI:87373"/>
    </reaction>
    <physiologicalReaction direction="left-to-right" evidence="32">
        <dbReference type="Rhea" id="RHEA:54841"/>
    </physiologicalReaction>
</comment>
<evidence type="ECO:0000256" key="22">
    <source>
        <dbReference type="ARBA" id="ARBA00047574"/>
    </source>
</evidence>
<keyword evidence="10 33" id="KW-0274">FAD</keyword>
<evidence type="ECO:0000256" key="19">
    <source>
        <dbReference type="ARBA" id="ARBA00045957"/>
    </source>
</evidence>
<comment type="catalytic activity">
    <reaction evidence="25">
        <text>hexan-3-one + NADPH + O2 + H(+) = ethyl butanoate + NADP(+) + H2O</text>
        <dbReference type="Rhea" id="RHEA:54844"/>
        <dbReference type="ChEBI" id="CHEBI:15377"/>
        <dbReference type="ChEBI" id="CHEBI:15378"/>
        <dbReference type="ChEBI" id="CHEBI:15379"/>
        <dbReference type="ChEBI" id="CHEBI:57783"/>
        <dbReference type="ChEBI" id="CHEBI:58349"/>
        <dbReference type="ChEBI" id="CHEBI:88764"/>
        <dbReference type="ChEBI" id="CHEBI:89891"/>
    </reaction>
    <physiologicalReaction direction="left-to-right" evidence="25">
        <dbReference type="Rhea" id="RHEA:54845"/>
    </physiologicalReaction>
</comment>
<reference evidence="37" key="2">
    <citation type="submission" date="2023-04" db="EMBL/GenBank/DDBJ databases">
        <authorList>
            <person name="Bu L."/>
            <person name="Lu L."/>
            <person name="Laidemitt M.R."/>
            <person name="Zhang S.M."/>
            <person name="Mutuku M."/>
            <person name="Mkoji G."/>
            <person name="Steinauer M."/>
            <person name="Loker E.S."/>
        </authorList>
    </citation>
    <scope>NUCLEOTIDE SEQUENCE</scope>
    <source>
        <strain evidence="37">KasaAsao</strain>
        <tissue evidence="37">Whole Snail</tissue>
    </source>
</reference>
<keyword evidence="5" id="KW-0488">Methylation</keyword>
<dbReference type="GO" id="GO:0005789">
    <property type="term" value="C:endoplasmic reticulum membrane"/>
    <property type="evidence" value="ECO:0007669"/>
    <property type="project" value="UniProtKB-SubCell"/>
</dbReference>
<dbReference type="GO" id="GO:0006629">
    <property type="term" value="P:lipid metabolic process"/>
    <property type="evidence" value="ECO:0007669"/>
    <property type="project" value="UniProtKB-KW"/>
</dbReference>
<keyword evidence="17 33" id="KW-0472">Membrane</keyword>
<dbReference type="Pfam" id="PF00743">
    <property type="entry name" value="FMO-like"/>
    <property type="match status" value="2"/>
</dbReference>